<dbReference type="PANTHER" id="PTHR43825:SF1">
    <property type="entry name" value="TRANSKETOLASE-LIKE PYRIMIDINE-BINDING DOMAIN-CONTAINING PROTEIN"/>
    <property type="match status" value="1"/>
</dbReference>
<gene>
    <name evidence="5" type="ORF">US68_C0003G0038</name>
</gene>
<proteinExistence type="inferred from homology"/>
<comment type="cofactor">
    <cofactor evidence="1">
        <name>thiamine diphosphate</name>
        <dbReference type="ChEBI" id="CHEBI:58937"/>
    </cofactor>
</comment>
<dbReference type="InterPro" id="IPR051157">
    <property type="entry name" value="PDH/Transketolase"/>
</dbReference>
<dbReference type="InterPro" id="IPR005475">
    <property type="entry name" value="Transketolase-like_Pyr-bd"/>
</dbReference>
<dbReference type="FunFam" id="3.40.50.970:FF:000129">
    <property type="entry name" value="Transketolase"/>
    <property type="match status" value="1"/>
</dbReference>
<accession>A0A0G0I829</accession>
<dbReference type="Gene3D" id="3.40.50.970">
    <property type="match status" value="1"/>
</dbReference>
<evidence type="ECO:0000256" key="1">
    <source>
        <dbReference type="ARBA" id="ARBA00001964"/>
    </source>
</evidence>
<dbReference type="InterPro" id="IPR029061">
    <property type="entry name" value="THDP-binding"/>
</dbReference>
<dbReference type="Pfam" id="PF02780">
    <property type="entry name" value="Transketolase_C"/>
    <property type="match status" value="1"/>
</dbReference>
<dbReference type="Gene3D" id="3.40.50.920">
    <property type="match status" value="1"/>
</dbReference>
<evidence type="ECO:0000256" key="2">
    <source>
        <dbReference type="ARBA" id="ARBA00007131"/>
    </source>
</evidence>
<evidence type="ECO:0000313" key="5">
    <source>
        <dbReference type="EMBL" id="KKQ50672.1"/>
    </source>
</evidence>
<feature type="domain" description="Transketolase-like pyrimidine-binding" evidence="4">
    <location>
        <begin position="9"/>
        <end position="174"/>
    </location>
</feature>
<dbReference type="InterPro" id="IPR033248">
    <property type="entry name" value="Transketolase_C"/>
</dbReference>
<dbReference type="PANTHER" id="PTHR43825">
    <property type="entry name" value="PYRUVATE DEHYDROGENASE E1 COMPONENT"/>
    <property type="match status" value="1"/>
</dbReference>
<dbReference type="Proteomes" id="UP000034231">
    <property type="component" value="Unassembled WGS sequence"/>
</dbReference>
<keyword evidence="3" id="KW-0786">Thiamine pyrophosphate</keyword>
<dbReference type="AlphaFoldDB" id="A0A0G0I829"/>
<dbReference type="EMBL" id="LBTX01000003">
    <property type="protein sequence ID" value="KKQ50672.1"/>
    <property type="molecule type" value="Genomic_DNA"/>
</dbReference>
<dbReference type="SMART" id="SM00861">
    <property type="entry name" value="Transket_pyr"/>
    <property type="match status" value="1"/>
</dbReference>
<name>A0A0G0I829_9BACT</name>
<comment type="similarity">
    <text evidence="2">Belongs to the transketolase family.</text>
</comment>
<organism evidence="5 6">
    <name type="scientific">Candidatus Shapirobacteria bacterium GW2011_GWE1_38_10</name>
    <dbReference type="NCBI Taxonomy" id="1618488"/>
    <lineage>
        <taxon>Bacteria</taxon>
        <taxon>Candidatus Shapironibacteriota</taxon>
    </lineage>
</organism>
<comment type="caution">
    <text evidence="5">The sequence shown here is derived from an EMBL/GenBank/DDBJ whole genome shotgun (WGS) entry which is preliminary data.</text>
</comment>
<evidence type="ECO:0000259" key="4">
    <source>
        <dbReference type="SMART" id="SM00861"/>
    </source>
</evidence>
<sequence>MNSKNIENKSIRQAFSESLFALAVKNPNIYVVDIGLRPSLYLDKFAARFKSRFIESGIAESNAAAVAAGLAASGKTVFLTSFACFSPALNWAVIKQSICYNFQNVKIIGSHAGLMSADLGASHQMLEDVALMRSMPGMEVFAPIDAVEMSKVLPVVAHSSGPAYIRLPRPSTPIIFPKNLSFTIGKSHLLTQGQDITVLGYGPILSQLFSDDFKKFSLEIINCSSIKPLDSETILKSIKKTGRCLVIEDHQKNGGLGDAVSNLILSSGLKSKFIHLAVDNSFGQSAKNYFDLYHHFGLSPLAIIGAIKSLLSKK</sequence>
<evidence type="ECO:0000256" key="3">
    <source>
        <dbReference type="ARBA" id="ARBA00023052"/>
    </source>
</evidence>
<dbReference type="CDD" id="cd07033">
    <property type="entry name" value="TPP_PYR_DXS_TK_like"/>
    <property type="match status" value="1"/>
</dbReference>
<dbReference type="SUPFAM" id="SSF52518">
    <property type="entry name" value="Thiamin diphosphate-binding fold (THDP-binding)"/>
    <property type="match status" value="1"/>
</dbReference>
<evidence type="ECO:0000313" key="6">
    <source>
        <dbReference type="Proteomes" id="UP000034231"/>
    </source>
</evidence>
<dbReference type="InterPro" id="IPR009014">
    <property type="entry name" value="Transketo_C/PFOR_II"/>
</dbReference>
<protein>
    <submittedName>
        <fullName evidence="5">Transketolase central region</fullName>
    </submittedName>
</protein>
<dbReference type="SUPFAM" id="SSF52922">
    <property type="entry name" value="TK C-terminal domain-like"/>
    <property type="match status" value="1"/>
</dbReference>
<dbReference type="Pfam" id="PF02779">
    <property type="entry name" value="Transket_pyr"/>
    <property type="match status" value="1"/>
</dbReference>
<reference evidence="5 6" key="1">
    <citation type="journal article" date="2015" name="Nature">
        <title>rRNA introns, odd ribosomes, and small enigmatic genomes across a large radiation of phyla.</title>
        <authorList>
            <person name="Brown C.T."/>
            <person name="Hug L.A."/>
            <person name="Thomas B.C."/>
            <person name="Sharon I."/>
            <person name="Castelle C.J."/>
            <person name="Singh A."/>
            <person name="Wilkins M.J."/>
            <person name="Williams K.H."/>
            <person name="Banfield J.F."/>
        </authorList>
    </citation>
    <scope>NUCLEOTIDE SEQUENCE [LARGE SCALE GENOMIC DNA]</scope>
</reference>